<dbReference type="GO" id="GO:0004500">
    <property type="term" value="F:dopamine beta-monooxygenase activity"/>
    <property type="evidence" value="ECO:0007669"/>
    <property type="project" value="InterPro"/>
</dbReference>
<gene>
    <name evidence="3" type="ORF">PPSIR1_20089</name>
</gene>
<keyword evidence="4" id="KW-1185">Reference proteome</keyword>
<sequence length="481" mass="50767">MFSTAPRLWAAYYRPMPDASSLEPPAAHPARALPLVAALALLSLACASDDAGTDEATTDGDGDGDGEGEAAGLSYWADAKAVIDAKCVSCHRPDDIAPFSLTTLEEVRAVAAILPAALGSGSMPPWSPSPGCQDFEHDRSLSEAELALLLEWLADGAPEGDPADAPPDPEPGQPFAEDAVLVMPEAYTPTQEPDDYRCFVLPWDEDEERFVTGYQFRPDQRELAHHVTISAVAPASVAELEAMDAADPGPGYTCFGDIGVPGRALGGWVPGSLATTFPEGTGMRISPGSKLVLQMHYNTSSATPTADRSGMALSLAESVERPLTTLPILDFGWPTGTTPMTIPAGESKVTHAATISLDSPLVGMLIQELGAEPGEPLLVHQVGMHMHYLGVSGQLRVLHADGTETCALDIGAWDFNWQGRYVLREPLELGPGDTVEITCSWDNSAANQPIIDGAIGEPIEVGWGDGTQDEMCLGSMVVSRP</sequence>
<reference evidence="3 4" key="1">
    <citation type="submission" date="2007-06" db="EMBL/GenBank/DDBJ databases">
        <authorList>
            <person name="Shimkets L."/>
            <person name="Ferriera S."/>
            <person name="Johnson J."/>
            <person name="Kravitz S."/>
            <person name="Beeson K."/>
            <person name="Sutton G."/>
            <person name="Rogers Y.-H."/>
            <person name="Friedman R."/>
            <person name="Frazier M."/>
            <person name="Venter J.C."/>
        </authorList>
    </citation>
    <scope>NUCLEOTIDE SEQUENCE [LARGE SCALE GENOMIC DNA]</scope>
    <source>
        <strain evidence="3 4">SIR-1</strain>
    </source>
</reference>
<dbReference type="PANTHER" id="PTHR10157">
    <property type="entry name" value="DOPAMINE BETA HYDROXYLASE RELATED"/>
    <property type="match status" value="1"/>
</dbReference>
<dbReference type="InterPro" id="IPR000945">
    <property type="entry name" value="DBH-like"/>
</dbReference>
<dbReference type="PANTHER" id="PTHR10157:SF23">
    <property type="entry name" value="MOXD1 HOMOLOG 1"/>
    <property type="match status" value="1"/>
</dbReference>
<evidence type="ECO:0000256" key="1">
    <source>
        <dbReference type="ARBA" id="ARBA00023157"/>
    </source>
</evidence>
<dbReference type="InterPro" id="IPR008977">
    <property type="entry name" value="PHM/PNGase_F_dom_sf"/>
</dbReference>
<dbReference type="GO" id="GO:0005507">
    <property type="term" value="F:copper ion binding"/>
    <property type="evidence" value="ECO:0007669"/>
    <property type="project" value="InterPro"/>
</dbReference>
<evidence type="ECO:0008006" key="5">
    <source>
        <dbReference type="Google" id="ProtNLM"/>
    </source>
</evidence>
<proteinExistence type="predicted"/>
<protein>
    <recommendedName>
        <fullName evidence="5">Copper type II ascorbate-dependent monooxygenase C-terminal domain-containing protein</fullName>
    </recommendedName>
</protein>
<keyword evidence="1" id="KW-1015">Disulfide bond</keyword>
<dbReference type="Gene3D" id="2.60.120.230">
    <property type="match status" value="1"/>
</dbReference>
<comment type="caution">
    <text evidence="3">The sequence shown here is derived from an EMBL/GenBank/DDBJ whole genome shotgun (WGS) entry which is preliminary data.</text>
</comment>
<evidence type="ECO:0000313" key="4">
    <source>
        <dbReference type="Proteomes" id="UP000005801"/>
    </source>
</evidence>
<dbReference type="AlphaFoldDB" id="A6GGY3"/>
<dbReference type="SUPFAM" id="SSF49742">
    <property type="entry name" value="PHM/PNGase F"/>
    <property type="match status" value="2"/>
</dbReference>
<organism evidence="3 4">
    <name type="scientific">Plesiocystis pacifica SIR-1</name>
    <dbReference type="NCBI Taxonomy" id="391625"/>
    <lineage>
        <taxon>Bacteria</taxon>
        <taxon>Pseudomonadati</taxon>
        <taxon>Myxococcota</taxon>
        <taxon>Polyangia</taxon>
        <taxon>Nannocystales</taxon>
        <taxon>Nannocystaceae</taxon>
        <taxon>Plesiocystis</taxon>
    </lineage>
</organism>
<accession>A6GGY3</accession>
<feature type="region of interest" description="Disordered" evidence="2">
    <location>
        <begin position="156"/>
        <end position="175"/>
    </location>
</feature>
<name>A6GGY3_9BACT</name>
<dbReference type="EMBL" id="ABCS01000112">
    <property type="protein sequence ID" value="EDM74868.1"/>
    <property type="molecule type" value="Genomic_DNA"/>
</dbReference>
<dbReference type="eggNOG" id="COG2010">
    <property type="taxonomic scope" value="Bacteria"/>
</dbReference>
<dbReference type="InterPro" id="IPR014784">
    <property type="entry name" value="Cu2_ascorb_mOase-like_C"/>
</dbReference>
<dbReference type="Gene3D" id="2.60.120.310">
    <property type="entry name" value="Copper type II, ascorbate-dependent monooxygenase, N-terminal domain"/>
    <property type="match status" value="1"/>
</dbReference>
<dbReference type="Proteomes" id="UP000005801">
    <property type="component" value="Unassembled WGS sequence"/>
</dbReference>
<dbReference type="InterPro" id="IPR036939">
    <property type="entry name" value="Cu2_ascorb_mOase_N_sf"/>
</dbReference>
<evidence type="ECO:0000313" key="3">
    <source>
        <dbReference type="EMBL" id="EDM74868.1"/>
    </source>
</evidence>
<evidence type="ECO:0000256" key="2">
    <source>
        <dbReference type="SAM" id="MobiDB-lite"/>
    </source>
</evidence>
<dbReference type="STRING" id="391625.PPSIR1_20089"/>